<dbReference type="InterPro" id="IPR031337">
    <property type="entry name" value="KDPG/KHG_AS_1"/>
</dbReference>
<evidence type="ECO:0000313" key="9">
    <source>
        <dbReference type="EMBL" id="RJG01795.1"/>
    </source>
</evidence>
<comment type="subunit">
    <text evidence="4">Homotrimer.</text>
</comment>
<accession>A0A3A3G2B1</accession>
<comment type="pathway">
    <text evidence="2">Carbohydrate acid metabolism; 2-dehydro-3-deoxy-D-gluconate degradation; D-glyceraldehyde 3-phosphate and pyruvate from 2-dehydro-3-deoxy-D-gluconate: step 2/2.</text>
</comment>
<organism evidence="9 10">
    <name type="scientific">Noviherbaspirillum sedimenti</name>
    <dbReference type="NCBI Taxonomy" id="2320865"/>
    <lineage>
        <taxon>Bacteria</taxon>
        <taxon>Pseudomonadati</taxon>
        <taxon>Pseudomonadota</taxon>
        <taxon>Betaproteobacteria</taxon>
        <taxon>Burkholderiales</taxon>
        <taxon>Oxalobacteraceae</taxon>
        <taxon>Noviherbaspirillum</taxon>
    </lineage>
</organism>
<dbReference type="InterPro" id="IPR000887">
    <property type="entry name" value="Aldlse_KDPG_KHG"/>
</dbReference>
<protein>
    <recommendedName>
        <fullName evidence="5">2-dehydro-3-deoxy-phosphogluconate aldolase</fullName>
        <ecNumber evidence="5">4.1.2.14</ecNumber>
    </recommendedName>
</protein>
<evidence type="ECO:0000256" key="3">
    <source>
        <dbReference type="ARBA" id="ARBA00006906"/>
    </source>
</evidence>
<evidence type="ECO:0000256" key="4">
    <source>
        <dbReference type="ARBA" id="ARBA00011233"/>
    </source>
</evidence>
<dbReference type="PROSITE" id="PS00160">
    <property type="entry name" value="ALDOLASE_KDPG_KHG_2"/>
    <property type="match status" value="1"/>
</dbReference>
<comment type="caution">
    <text evidence="9">The sequence shown here is derived from an EMBL/GenBank/DDBJ whole genome shotgun (WGS) entry which is preliminary data.</text>
</comment>
<dbReference type="InterPro" id="IPR013785">
    <property type="entry name" value="Aldolase_TIM"/>
</dbReference>
<dbReference type="OrthoDB" id="9805177at2"/>
<evidence type="ECO:0000256" key="8">
    <source>
        <dbReference type="ARBA" id="ARBA00023277"/>
    </source>
</evidence>
<dbReference type="Gene3D" id="3.20.20.70">
    <property type="entry name" value="Aldolase class I"/>
    <property type="match status" value="1"/>
</dbReference>
<dbReference type="EMBL" id="QYUQ01000002">
    <property type="protein sequence ID" value="RJG01795.1"/>
    <property type="molecule type" value="Genomic_DNA"/>
</dbReference>
<comment type="similarity">
    <text evidence="3">Belongs to the KHG/KDPG aldolase family.</text>
</comment>
<evidence type="ECO:0000256" key="7">
    <source>
        <dbReference type="ARBA" id="ARBA00023270"/>
    </source>
</evidence>
<dbReference type="NCBIfam" id="NF004325">
    <property type="entry name" value="PRK05718.1"/>
    <property type="match status" value="1"/>
</dbReference>
<comment type="catalytic activity">
    <reaction evidence="1">
        <text>2-dehydro-3-deoxy-6-phospho-D-gluconate = D-glyceraldehyde 3-phosphate + pyruvate</text>
        <dbReference type="Rhea" id="RHEA:17089"/>
        <dbReference type="ChEBI" id="CHEBI:15361"/>
        <dbReference type="ChEBI" id="CHEBI:57569"/>
        <dbReference type="ChEBI" id="CHEBI:59776"/>
        <dbReference type="EC" id="4.1.2.14"/>
    </reaction>
</comment>
<proteinExistence type="inferred from homology"/>
<dbReference type="GO" id="GO:0008675">
    <property type="term" value="F:2-dehydro-3-deoxy-phosphogluconate aldolase activity"/>
    <property type="evidence" value="ECO:0007669"/>
    <property type="project" value="UniProtKB-EC"/>
</dbReference>
<keyword evidence="8" id="KW-0119">Carbohydrate metabolism</keyword>
<dbReference type="InterPro" id="IPR031338">
    <property type="entry name" value="KDPG/KHG_AS_2"/>
</dbReference>
<evidence type="ECO:0000256" key="2">
    <source>
        <dbReference type="ARBA" id="ARBA00004736"/>
    </source>
</evidence>
<dbReference type="SUPFAM" id="SSF51569">
    <property type="entry name" value="Aldolase"/>
    <property type="match status" value="1"/>
</dbReference>
<evidence type="ECO:0000256" key="5">
    <source>
        <dbReference type="ARBA" id="ARBA00013063"/>
    </source>
</evidence>
<dbReference type="Pfam" id="PF01081">
    <property type="entry name" value="Aldolase"/>
    <property type="match status" value="1"/>
</dbReference>
<keyword evidence="6 9" id="KW-0456">Lyase</keyword>
<dbReference type="EC" id="4.1.2.14" evidence="5"/>
<name>A0A3A3G2B1_9BURK</name>
<dbReference type="PANTHER" id="PTHR30246">
    <property type="entry name" value="2-KETO-3-DEOXY-6-PHOSPHOGLUCONATE ALDOLASE"/>
    <property type="match status" value="1"/>
</dbReference>
<keyword evidence="10" id="KW-1185">Reference proteome</keyword>
<evidence type="ECO:0000313" key="10">
    <source>
        <dbReference type="Proteomes" id="UP000266327"/>
    </source>
</evidence>
<evidence type="ECO:0000256" key="1">
    <source>
        <dbReference type="ARBA" id="ARBA00000654"/>
    </source>
</evidence>
<dbReference type="AlphaFoldDB" id="A0A3A3G2B1"/>
<dbReference type="NCBIfam" id="TIGR01182">
    <property type="entry name" value="eda"/>
    <property type="match status" value="1"/>
</dbReference>
<dbReference type="RefSeq" id="WP_119785258.1">
    <property type="nucleotide sequence ID" value="NZ_QYUQ01000002.1"/>
</dbReference>
<sequence length="231" mass="23276">MNIKEILAASPVMPVIVANDVTAGVALARALVNGGIRVLEVTLRTPQALDVIRGICNEVPQAIVGAGTITRAGDIDAVLKAGAMFGVSPGHTPSLLCAAAGSGLPFLPGVMTPSDVIAAREAGYAALKLFPAQQAGGIEMLNAMAGPFPDVVFCPTGGVNPENAAQFLALKNVACVGGSWLVPPALVARGEWLAIQSLAVQAAALGNARGPGAATIERANSHCDGKNEQNA</sequence>
<gene>
    <name evidence="9" type="primary">eda</name>
    <name evidence="9" type="ORF">D3878_09550</name>
</gene>
<keyword evidence="7" id="KW-0704">Schiff base</keyword>
<dbReference type="PROSITE" id="PS00159">
    <property type="entry name" value="ALDOLASE_KDPG_KHG_1"/>
    <property type="match status" value="1"/>
</dbReference>
<evidence type="ECO:0000256" key="6">
    <source>
        <dbReference type="ARBA" id="ARBA00023239"/>
    </source>
</evidence>
<dbReference type="PANTHER" id="PTHR30246:SF1">
    <property type="entry name" value="2-DEHYDRO-3-DEOXY-6-PHOSPHOGALACTONATE ALDOLASE-RELATED"/>
    <property type="match status" value="1"/>
</dbReference>
<dbReference type="CDD" id="cd00452">
    <property type="entry name" value="KDPG_aldolase"/>
    <property type="match status" value="1"/>
</dbReference>
<dbReference type="Proteomes" id="UP000266327">
    <property type="component" value="Unassembled WGS sequence"/>
</dbReference>
<reference evidence="10" key="1">
    <citation type="submission" date="2018-09" db="EMBL/GenBank/DDBJ databases">
        <authorList>
            <person name="Zhu H."/>
        </authorList>
    </citation>
    <scope>NUCLEOTIDE SEQUENCE [LARGE SCALE GENOMIC DNA]</scope>
    <source>
        <strain evidence="10">K1S02-23</strain>
    </source>
</reference>